<dbReference type="InterPro" id="IPR058248">
    <property type="entry name" value="Lxx211020-like"/>
</dbReference>
<feature type="chain" id="PRO_5045346919" evidence="2">
    <location>
        <begin position="20"/>
        <end position="211"/>
    </location>
</feature>
<name>A0ABY6FRJ2_9MICC</name>
<evidence type="ECO:0000256" key="1">
    <source>
        <dbReference type="SAM" id="MobiDB-lite"/>
    </source>
</evidence>
<evidence type="ECO:0000256" key="2">
    <source>
        <dbReference type="SAM" id="SignalP"/>
    </source>
</evidence>
<dbReference type="PROSITE" id="PS51257">
    <property type="entry name" value="PROKAR_LIPOPROTEIN"/>
    <property type="match status" value="1"/>
</dbReference>
<dbReference type="EMBL" id="CP106856">
    <property type="protein sequence ID" value="UYB35589.1"/>
    <property type="molecule type" value="Genomic_DNA"/>
</dbReference>
<proteinExistence type="predicted"/>
<dbReference type="Pfam" id="PF04314">
    <property type="entry name" value="PCuAC"/>
    <property type="match status" value="1"/>
</dbReference>
<gene>
    <name evidence="3" type="ORF">N9A08_13310</name>
</gene>
<dbReference type="Proteomes" id="UP001063368">
    <property type="component" value="Chromosome"/>
</dbReference>
<dbReference type="InterPro" id="IPR007410">
    <property type="entry name" value="LpqE-like"/>
</dbReference>
<keyword evidence="4" id="KW-1185">Reference proteome</keyword>
<feature type="compositionally biased region" description="Basic and acidic residues" evidence="1">
    <location>
        <begin position="183"/>
        <end position="211"/>
    </location>
</feature>
<evidence type="ECO:0000313" key="3">
    <source>
        <dbReference type="EMBL" id="UYB35589.1"/>
    </source>
</evidence>
<evidence type="ECO:0000313" key="4">
    <source>
        <dbReference type="Proteomes" id="UP001063368"/>
    </source>
</evidence>
<feature type="region of interest" description="Disordered" evidence="1">
    <location>
        <begin position="162"/>
        <end position="211"/>
    </location>
</feature>
<dbReference type="Gene3D" id="2.60.40.1890">
    <property type="entry name" value="PCu(A)C copper chaperone"/>
    <property type="match status" value="1"/>
</dbReference>
<feature type="signal peptide" evidence="2">
    <location>
        <begin position="1"/>
        <end position="19"/>
    </location>
</feature>
<dbReference type="InterPro" id="IPR036182">
    <property type="entry name" value="PCuAC_sf"/>
</dbReference>
<dbReference type="PANTHER" id="PTHR36302:SF1">
    <property type="entry name" value="COPPER CHAPERONE PCU(A)C"/>
    <property type="match status" value="1"/>
</dbReference>
<reference evidence="3" key="1">
    <citation type="submission" date="2022-09" db="EMBL/GenBank/DDBJ databases">
        <authorList>
            <person name="Li D."/>
            <person name="Cheng J."/>
            <person name="Li Y."/>
        </authorList>
    </citation>
    <scope>NUCLEOTIDE SEQUENCE</scope>
    <source>
        <strain evidence="3">DL</strain>
    </source>
</reference>
<protein>
    <submittedName>
        <fullName evidence="3">Copper chaperone PCu(A)C</fullName>
    </submittedName>
</protein>
<dbReference type="RefSeq" id="WP_263127581.1">
    <property type="nucleotide sequence ID" value="NZ_CP106856.1"/>
</dbReference>
<dbReference type="SUPFAM" id="SSF110087">
    <property type="entry name" value="DR1885-like metal-binding protein"/>
    <property type="match status" value="1"/>
</dbReference>
<keyword evidence="2" id="KW-0732">Signal</keyword>
<organism evidence="3 4">
    <name type="scientific">Arthrobacter koreensis</name>
    <dbReference type="NCBI Taxonomy" id="199136"/>
    <lineage>
        <taxon>Bacteria</taxon>
        <taxon>Bacillati</taxon>
        <taxon>Actinomycetota</taxon>
        <taxon>Actinomycetes</taxon>
        <taxon>Micrococcales</taxon>
        <taxon>Micrococcaceae</taxon>
        <taxon>Arthrobacter</taxon>
    </lineage>
</organism>
<dbReference type="PANTHER" id="PTHR36302">
    <property type="entry name" value="BLR7088 PROTEIN"/>
    <property type="match status" value="1"/>
</dbReference>
<accession>A0ABY6FRJ2</accession>
<sequence>MKKFTLAAAVLAVSAAVLTGCGSSNPAAETAPAPDDAAALSMTGAWAKAAEADGMTGAFGTLENSGDEDLTIVAASSPAASTVELHEVAMDDDGAMVMREIEGGFVVPAGSDYLLEPGASHLMLMGLTDGLLAGDTVTITLELADGSTLDVDAVAKDFAGGNESYGSGEGHDAESHGAGSHGTETHGTETHGTETHGAETHGTETHGTADH</sequence>